<dbReference type="GO" id="GO:0046872">
    <property type="term" value="F:metal ion binding"/>
    <property type="evidence" value="ECO:0007669"/>
    <property type="project" value="UniProtKB-KW"/>
</dbReference>
<dbReference type="CDD" id="cd00854">
    <property type="entry name" value="NagA"/>
    <property type="match status" value="1"/>
</dbReference>
<dbReference type="AlphaFoldDB" id="A0A3A4QUQ9"/>
<dbReference type="Pfam" id="PF01979">
    <property type="entry name" value="Amidohydro_1"/>
    <property type="match status" value="1"/>
</dbReference>
<dbReference type="NCBIfam" id="TIGR00221">
    <property type="entry name" value="nagA"/>
    <property type="match status" value="1"/>
</dbReference>
<evidence type="ECO:0000313" key="9">
    <source>
        <dbReference type="EMBL" id="RJP56492.1"/>
    </source>
</evidence>
<comment type="caution">
    <text evidence="9">The sequence shown here is derived from an EMBL/GenBank/DDBJ whole genome shotgun (WGS) entry which is preliminary data.</text>
</comment>
<keyword evidence="2 7" id="KW-0479">Metal-binding</keyword>
<dbReference type="SUPFAM" id="SSF51338">
    <property type="entry name" value="Composite domain of metallo-dependent hydrolases"/>
    <property type="match status" value="1"/>
</dbReference>
<name>A0A3A4QUQ9_9BACT</name>
<dbReference type="Proteomes" id="UP000266426">
    <property type="component" value="Unassembled WGS sequence"/>
</dbReference>
<dbReference type="InterPro" id="IPR032466">
    <property type="entry name" value="Metal_Hydrolase"/>
</dbReference>
<dbReference type="EMBL" id="QZJZ01000094">
    <property type="protein sequence ID" value="RJP56492.1"/>
    <property type="molecule type" value="Genomic_DNA"/>
</dbReference>
<dbReference type="PANTHER" id="PTHR11113">
    <property type="entry name" value="N-ACETYLGLUCOSAMINE-6-PHOSPHATE DEACETYLASE"/>
    <property type="match status" value="1"/>
</dbReference>
<proteinExistence type="inferred from homology"/>
<dbReference type="Gene3D" id="2.30.40.10">
    <property type="entry name" value="Urease, subunit C, domain 1"/>
    <property type="match status" value="1"/>
</dbReference>
<evidence type="ECO:0000256" key="6">
    <source>
        <dbReference type="PIRSR" id="PIRSR038994-1"/>
    </source>
</evidence>
<reference evidence="9 10" key="1">
    <citation type="journal article" date="2017" name="ISME J.">
        <title>Energy and carbon metabolisms in a deep terrestrial subsurface fluid microbial community.</title>
        <authorList>
            <person name="Momper L."/>
            <person name="Jungbluth S.P."/>
            <person name="Lee M.D."/>
            <person name="Amend J.P."/>
        </authorList>
    </citation>
    <scope>NUCLEOTIDE SEQUENCE [LARGE SCALE GENOMIC DNA]</scope>
    <source>
        <strain evidence="9">SURF_26</strain>
    </source>
</reference>
<feature type="binding site" evidence="7">
    <location>
        <position position="133"/>
    </location>
    <ligand>
        <name>Zn(2+)</name>
        <dbReference type="ChEBI" id="CHEBI:29105"/>
    </ligand>
</feature>
<dbReference type="GO" id="GO:0008448">
    <property type="term" value="F:N-acetylglucosamine-6-phosphate deacetylase activity"/>
    <property type="evidence" value="ECO:0007669"/>
    <property type="project" value="UniProtKB-EC"/>
</dbReference>
<dbReference type="InterPro" id="IPR011059">
    <property type="entry name" value="Metal-dep_hydrolase_composite"/>
</dbReference>
<feature type="binding site" evidence="7">
    <location>
        <position position="220"/>
    </location>
    <ligand>
        <name>Zn(2+)</name>
        <dbReference type="ChEBI" id="CHEBI:29105"/>
    </ligand>
</feature>
<comment type="similarity">
    <text evidence="1 5">Belongs to the metallo-dependent hydrolases superfamily. NagA family.</text>
</comment>
<dbReference type="GO" id="GO:0006046">
    <property type="term" value="P:N-acetylglucosamine catabolic process"/>
    <property type="evidence" value="ECO:0007669"/>
    <property type="project" value="TreeGrafter"/>
</dbReference>
<evidence type="ECO:0000256" key="3">
    <source>
        <dbReference type="ARBA" id="ARBA00022801"/>
    </source>
</evidence>
<gene>
    <name evidence="9" type="primary">nagA</name>
    <name evidence="9" type="ORF">C4541_12230</name>
</gene>
<feature type="domain" description="Amidohydrolase-related" evidence="8">
    <location>
        <begin position="57"/>
        <end position="383"/>
    </location>
</feature>
<dbReference type="InterPro" id="IPR003764">
    <property type="entry name" value="GlcNAc_6-P_deAcase"/>
</dbReference>
<evidence type="ECO:0000259" key="8">
    <source>
        <dbReference type="Pfam" id="PF01979"/>
    </source>
</evidence>
<dbReference type="PANTHER" id="PTHR11113:SF14">
    <property type="entry name" value="N-ACETYLGLUCOSAMINE-6-PHOSPHATE DEACETYLASE"/>
    <property type="match status" value="1"/>
</dbReference>
<accession>A0A3A4QUQ9</accession>
<keyword evidence="3 5" id="KW-0378">Hydrolase</keyword>
<dbReference type="InterPro" id="IPR006680">
    <property type="entry name" value="Amidohydro-rel"/>
</dbReference>
<evidence type="ECO:0000256" key="2">
    <source>
        <dbReference type="ARBA" id="ARBA00022723"/>
    </source>
</evidence>
<protein>
    <submittedName>
        <fullName evidence="9">N-acetylglucosamine-6-phosphate deacetylase</fullName>
        <ecNumber evidence="9">3.5.1.25</ecNumber>
    </submittedName>
</protein>
<evidence type="ECO:0000313" key="10">
    <source>
        <dbReference type="Proteomes" id="UP000266426"/>
    </source>
</evidence>
<feature type="active site" description="Proton donor/acceptor" evidence="6">
    <location>
        <position position="278"/>
    </location>
</feature>
<feature type="binding site" evidence="7">
    <location>
        <position position="199"/>
    </location>
    <ligand>
        <name>Zn(2+)</name>
        <dbReference type="ChEBI" id="CHEBI:29105"/>
    </ligand>
</feature>
<evidence type="ECO:0000256" key="5">
    <source>
        <dbReference type="PIRNR" id="PIRNR038994"/>
    </source>
</evidence>
<organism evidence="9 10">
    <name type="scientific">Candidatus Auribacter fodinae</name>
    <dbReference type="NCBI Taxonomy" id="2093366"/>
    <lineage>
        <taxon>Bacteria</taxon>
        <taxon>Pseudomonadati</taxon>
        <taxon>Candidatus Auribacterota</taxon>
        <taxon>Candidatus Auribacteria</taxon>
        <taxon>Candidatus Auribacterales</taxon>
        <taxon>Candidatus Auribacteraceae</taxon>
        <taxon>Candidatus Auribacter</taxon>
    </lineage>
</organism>
<dbReference type="EC" id="3.5.1.25" evidence="9"/>
<dbReference type="SUPFAM" id="SSF51556">
    <property type="entry name" value="Metallo-dependent hydrolases"/>
    <property type="match status" value="1"/>
</dbReference>
<keyword evidence="4 5" id="KW-0119">Carbohydrate metabolism</keyword>
<evidence type="ECO:0000256" key="1">
    <source>
        <dbReference type="ARBA" id="ARBA00010716"/>
    </source>
</evidence>
<dbReference type="PIRSF" id="PIRSF038994">
    <property type="entry name" value="NagA"/>
    <property type="match status" value="1"/>
</dbReference>
<evidence type="ECO:0000256" key="7">
    <source>
        <dbReference type="PIRSR" id="PIRSR038994-3"/>
    </source>
</evidence>
<sequence>MKYLIEHADIYTPTGIIHNGKILISGHTIQRILTDSDPIPLDNLESYTVINAKRSCVIPGFIDLHSHGGGGADVTDASSDSIETFINFHLNHGTTGLMLTTMSGVPIKELSYHVEQLGKAMDTHESVVGVHLEGPYLNPEYAGMLPPEKLRIPNIKELEQLVDASYDTVRMLTLSPELEGALEMIQFCNEYGIIAALGHTGADYELVMKAITLGASHVTHIFNAMEPLHHRYPGALGAALMDDRLSVQLICDGIHLHPLIVKMVVRLKSCFNVCLVTDAMRAAGMPDGEYMLGNFEKVHYHNGIVKDEKGNLASTGMTMLDAFRNILSFGDVSLSEAIHMTSTTPARVLGLQDYIGAIKEGLDADILIIDDELQIKSVFLKGKKLL</sequence>
<evidence type="ECO:0000256" key="4">
    <source>
        <dbReference type="ARBA" id="ARBA00023277"/>
    </source>
</evidence>
<comment type="cofactor">
    <cofactor evidence="7">
        <name>a divalent metal cation</name>
        <dbReference type="ChEBI" id="CHEBI:60240"/>
    </cofactor>
    <text evidence="7">Binds 1 divalent metal cation per subunit.</text>
</comment>
<dbReference type="Gene3D" id="3.20.20.140">
    <property type="entry name" value="Metal-dependent hydrolases"/>
    <property type="match status" value="1"/>
</dbReference>
<dbReference type="FunFam" id="3.20.20.140:FF:000004">
    <property type="entry name" value="N-acetylglucosamine-6-phosphate deacetylase"/>
    <property type="match status" value="1"/>
</dbReference>